<reference evidence="2 3" key="1">
    <citation type="journal article" date="2021" name="Int. J. Syst. Evol. Microbiol.">
        <title>Pseudomonas piscium sp. nov., Pseudomonas pisciculturae sp. nov., Pseudomonas mucoides sp. nov. and Pseudomonas neuropathica sp. nov. isolated from rainbow trout.</title>
        <authorList>
            <person name="Duman M."/>
            <person name="Mulet M."/>
            <person name="Altun S."/>
            <person name="Saticioglu I.B."/>
            <person name="Gomila M."/>
            <person name="Lalucat J."/>
            <person name="Garcia-Valdes E."/>
        </authorList>
    </citation>
    <scope>NUCLEOTIDE SEQUENCE [LARGE SCALE GENOMIC DNA]</scope>
    <source>
        <strain evidence="2 3">LMG 28632</strain>
    </source>
</reference>
<name>A0ABS3AGN1_9PSED</name>
<feature type="domain" description="Polymerase nucleotidyl transferase" evidence="1">
    <location>
        <begin position="41"/>
        <end position="93"/>
    </location>
</feature>
<organism evidence="2 3">
    <name type="scientific">Pseudomonas gregormendelii</name>
    <dbReference type="NCBI Taxonomy" id="1628277"/>
    <lineage>
        <taxon>Bacteria</taxon>
        <taxon>Pseudomonadati</taxon>
        <taxon>Pseudomonadota</taxon>
        <taxon>Gammaproteobacteria</taxon>
        <taxon>Pseudomonadales</taxon>
        <taxon>Pseudomonadaceae</taxon>
        <taxon>Pseudomonas</taxon>
    </lineage>
</organism>
<dbReference type="Pfam" id="PF01909">
    <property type="entry name" value="NTP_transf_2"/>
    <property type="match status" value="1"/>
</dbReference>
<dbReference type="InterPro" id="IPR002934">
    <property type="entry name" value="Polymerase_NTP_transf_dom"/>
</dbReference>
<proteinExistence type="predicted"/>
<protein>
    <submittedName>
        <fullName evidence="2">Nucleotidyltransferase domain-containing protein</fullName>
    </submittedName>
</protein>
<dbReference type="InterPro" id="IPR043519">
    <property type="entry name" value="NT_sf"/>
</dbReference>
<dbReference type="Gene3D" id="3.30.460.10">
    <property type="entry name" value="Beta Polymerase, domain 2"/>
    <property type="match status" value="1"/>
</dbReference>
<dbReference type="EMBL" id="JADEVO010000009">
    <property type="protein sequence ID" value="MBN3965394.1"/>
    <property type="molecule type" value="Genomic_DNA"/>
</dbReference>
<evidence type="ECO:0000313" key="2">
    <source>
        <dbReference type="EMBL" id="MBN3965394.1"/>
    </source>
</evidence>
<gene>
    <name evidence="2" type="ORF">IMW75_08885</name>
</gene>
<evidence type="ECO:0000313" key="3">
    <source>
        <dbReference type="Proteomes" id="UP000772591"/>
    </source>
</evidence>
<dbReference type="SUPFAM" id="SSF81301">
    <property type="entry name" value="Nucleotidyltransferase"/>
    <property type="match status" value="1"/>
</dbReference>
<dbReference type="CDD" id="cd05403">
    <property type="entry name" value="NT_KNTase_like"/>
    <property type="match status" value="1"/>
</dbReference>
<keyword evidence="3" id="KW-1185">Reference proteome</keyword>
<dbReference type="Proteomes" id="UP000772591">
    <property type="component" value="Unassembled WGS sequence"/>
</dbReference>
<comment type="caution">
    <text evidence="2">The sequence shown here is derived from an EMBL/GenBank/DDBJ whole genome shotgun (WGS) entry which is preliminary data.</text>
</comment>
<sequence>MDKGHGTDAEGFIKTMPAVNLQPEFESVVGDVCSTLVEALGTVVDSIYLYGSVARGQARPGESDLDVTLLINGQIELYNSQLERIKEELEERHPEVTKIDFDVGTRTETLAPENHFSWGYWLKHHCRCVWGSDLSSEFQRFKPSREIAMAVNGDFARVLRQYATSIECTTDTEQLLRLQREASRKLIRSTNILRLDQEQSWPLSLEDYVELFLRVAPEMKHKIEYFLRHARAPDSEANTFSTTLRSFIGWMLEGQARRGTLPKG</sequence>
<evidence type="ECO:0000259" key="1">
    <source>
        <dbReference type="Pfam" id="PF01909"/>
    </source>
</evidence>
<dbReference type="RefSeq" id="WP_205892399.1">
    <property type="nucleotide sequence ID" value="NZ_JADEVO010000009.1"/>
</dbReference>
<accession>A0ABS3AGN1</accession>